<evidence type="ECO:0000313" key="4">
    <source>
        <dbReference type="Proteomes" id="UP001153148"/>
    </source>
</evidence>
<dbReference type="InterPro" id="IPR029058">
    <property type="entry name" value="AB_hydrolase_fold"/>
</dbReference>
<gene>
    <name evidence="3" type="ORF">TPAB3V08_LOCUS16282</name>
</gene>
<dbReference type="Gene3D" id="3.40.50.1820">
    <property type="entry name" value="alpha/beta hydrolase"/>
    <property type="match status" value="1"/>
</dbReference>
<name>A0ABN7PSW2_TIMPD</name>
<keyword evidence="4" id="KW-1185">Reference proteome</keyword>
<accession>A0ABN7PSW2</accession>
<keyword evidence="2" id="KW-0378">Hydrolase</keyword>
<evidence type="ECO:0000256" key="2">
    <source>
        <dbReference type="ARBA" id="ARBA00022801"/>
    </source>
</evidence>
<dbReference type="PANTHER" id="PTHR21661:SF35">
    <property type="entry name" value="EPOXIDE HYDROLASE"/>
    <property type="match status" value="1"/>
</dbReference>
<dbReference type="EMBL" id="CAJPIN010130006">
    <property type="protein sequence ID" value="CAG2069340.1"/>
    <property type="molecule type" value="Genomic_DNA"/>
</dbReference>
<protein>
    <submittedName>
        <fullName evidence="3">Uncharacterized protein</fullName>
    </submittedName>
</protein>
<organism evidence="3 4">
    <name type="scientific">Timema podura</name>
    <name type="common">Walking stick</name>
    <dbReference type="NCBI Taxonomy" id="61482"/>
    <lineage>
        <taxon>Eukaryota</taxon>
        <taxon>Metazoa</taxon>
        <taxon>Ecdysozoa</taxon>
        <taxon>Arthropoda</taxon>
        <taxon>Hexapoda</taxon>
        <taxon>Insecta</taxon>
        <taxon>Pterygota</taxon>
        <taxon>Neoptera</taxon>
        <taxon>Polyneoptera</taxon>
        <taxon>Phasmatodea</taxon>
        <taxon>Timematodea</taxon>
        <taxon>Timematoidea</taxon>
        <taxon>Timematidae</taxon>
        <taxon>Timema</taxon>
    </lineage>
</organism>
<feature type="non-terminal residue" evidence="3">
    <location>
        <position position="97"/>
    </location>
</feature>
<proteinExistence type="inferred from homology"/>
<dbReference type="PANTHER" id="PTHR21661">
    <property type="entry name" value="EPOXIDE HYDROLASE 1-RELATED"/>
    <property type="match status" value="1"/>
</dbReference>
<comment type="caution">
    <text evidence="3">The sequence shown here is derived from an EMBL/GenBank/DDBJ whole genome shotgun (WGS) entry which is preliminary data.</text>
</comment>
<sequence>MARLGFDKFYVQGGDWGGIIGTHMATLFQENVVGFHTNICVGNFIERYAKLILASVWPTLIVDEEHVDKLFPVGKTLSWMLQESGYMHLQASKPDTV</sequence>
<evidence type="ECO:0000256" key="1">
    <source>
        <dbReference type="ARBA" id="ARBA00010088"/>
    </source>
</evidence>
<reference evidence="3" key="1">
    <citation type="submission" date="2021-03" db="EMBL/GenBank/DDBJ databases">
        <authorList>
            <person name="Tran Van P."/>
        </authorList>
    </citation>
    <scope>NUCLEOTIDE SEQUENCE</scope>
</reference>
<dbReference type="Proteomes" id="UP001153148">
    <property type="component" value="Unassembled WGS sequence"/>
</dbReference>
<evidence type="ECO:0000313" key="3">
    <source>
        <dbReference type="EMBL" id="CAG2069340.1"/>
    </source>
</evidence>
<dbReference type="SUPFAM" id="SSF53474">
    <property type="entry name" value="alpha/beta-Hydrolases"/>
    <property type="match status" value="1"/>
</dbReference>
<comment type="similarity">
    <text evidence="1">Belongs to the peptidase S33 family.</text>
</comment>